<accession>A0A9D1MHK2</accession>
<reference evidence="4" key="2">
    <citation type="journal article" date="2021" name="PeerJ">
        <title>Extensive microbial diversity within the chicken gut microbiome revealed by metagenomics and culture.</title>
        <authorList>
            <person name="Gilroy R."/>
            <person name="Ravi A."/>
            <person name="Getino M."/>
            <person name="Pursley I."/>
            <person name="Horton D.L."/>
            <person name="Alikhan N.F."/>
            <person name="Baker D."/>
            <person name="Gharbi K."/>
            <person name="Hall N."/>
            <person name="Watson M."/>
            <person name="Adriaenssens E.M."/>
            <person name="Foster-Nyarko E."/>
            <person name="Jarju S."/>
            <person name="Secka A."/>
            <person name="Antonio M."/>
            <person name="Oren A."/>
            <person name="Chaudhuri R.R."/>
            <person name="La Ragione R."/>
            <person name="Hildebrand F."/>
            <person name="Pallen M.J."/>
        </authorList>
    </citation>
    <scope>NUCLEOTIDE SEQUENCE</scope>
    <source>
        <strain evidence="4">18911</strain>
    </source>
</reference>
<comment type="caution">
    <text evidence="4">The sequence shown here is derived from an EMBL/GenBank/DDBJ whole genome shotgun (WGS) entry which is preliminary data.</text>
</comment>
<keyword evidence="2 4" id="KW-0378">Hydrolase</keyword>
<reference evidence="4" key="1">
    <citation type="submission" date="2020-10" db="EMBL/GenBank/DDBJ databases">
        <authorList>
            <person name="Gilroy R."/>
        </authorList>
    </citation>
    <scope>NUCLEOTIDE SEQUENCE</scope>
    <source>
        <strain evidence="4">18911</strain>
    </source>
</reference>
<protein>
    <submittedName>
        <fullName evidence="4">Alpha/beta hydrolase fold domain-containing protein</fullName>
    </submittedName>
</protein>
<dbReference type="AlphaFoldDB" id="A0A9D1MHK2"/>
<evidence type="ECO:0000256" key="2">
    <source>
        <dbReference type="ARBA" id="ARBA00022801"/>
    </source>
</evidence>
<dbReference type="Proteomes" id="UP000824094">
    <property type="component" value="Unassembled WGS sequence"/>
</dbReference>
<dbReference type="InterPro" id="IPR029058">
    <property type="entry name" value="AB_hydrolase_fold"/>
</dbReference>
<dbReference type="InterPro" id="IPR013094">
    <property type="entry name" value="AB_hydrolase_3"/>
</dbReference>
<dbReference type="EMBL" id="DVNF01000096">
    <property type="protein sequence ID" value="HIU60401.1"/>
    <property type="molecule type" value="Genomic_DNA"/>
</dbReference>
<evidence type="ECO:0000259" key="3">
    <source>
        <dbReference type="Pfam" id="PF07859"/>
    </source>
</evidence>
<dbReference type="SUPFAM" id="SSF53474">
    <property type="entry name" value="alpha/beta-Hydrolases"/>
    <property type="match status" value="1"/>
</dbReference>
<comment type="similarity">
    <text evidence="1">Belongs to the 'GDXG' lipolytic enzyme family.</text>
</comment>
<sequence length="312" mass="34721">MTSVAAGFVKAALRIYTLRYRVRQASLSRNVKYRYKAYRVPKGYSYEVTEYNGVKVEKLTPEKVLGKKIILQIHGGGAVGGMTATYRKAAERYAAVSGLKVFSIDYSAGADRVHPELLNECCAAFDGLTAAGYAAEDFIIAGDSFGANLALALCLKRRDEGKALPIAVISVCVQADMASTGDSFRKNAYADPMYALPFWQSYEKRGMRLRRISPYCGKTDLTDPYLSPAYGDFKGFPTLFIQCGDVEMGESDSDMIYCRAVAAGVDVTYKKYRGMFHDFHYFAPRLPESRKAWQDLGDFIAKVNKKVNKKEE</sequence>
<feature type="domain" description="Alpha/beta hydrolase fold-3" evidence="3">
    <location>
        <begin position="70"/>
        <end position="280"/>
    </location>
</feature>
<organism evidence="4 5">
    <name type="scientific">Candidatus Stercoripulliclostridium merdigallinarum</name>
    <dbReference type="NCBI Taxonomy" id="2840951"/>
    <lineage>
        <taxon>Bacteria</taxon>
        <taxon>Bacillati</taxon>
        <taxon>Bacillota</taxon>
        <taxon>Clostridia</taxon>
        <taxon>Eubacteriales</taxon>
        <taxon>Candidatus Stercoripulliclostridium</taxon>
    </lineage>
</organism>
<dbReference type="PANTHER" id="PTHR48081:SF30">
    <property type="entry name" value="ACETYL-HYDROLASE LIPR-RELATED"/>
    <property type="match status" value="1"/>
</dbReference>
<dbReference type="GO" id="GO:0004806">
    <property type="term" value="F:triacylglycerol lipase activity"/>
    <property type="evidence" value="ECO:0007669"/>
    <property type="project" value="TreeGrafter"/>
</dbReference>
<dbReference type="PANTHER" id="PTHR48081">
    <property type="entry name" value="AB HYDROLASE SUPERFAMILY PROTEIN C4A8.06C"/>
    <property type="match status" value="1"/>
</dbReference>
<gene>
    <name evidence="4" type="ORF">IAB05_03295</name>
</gene>
<evidence type="ECO:0000313" key="4">
    <source>
        <dbReference type="EMBL" id="HIU60401.1"/>
    </source>
</evidence>
<evidence type="ECO:0000256" key="1">
    <source>
        <dbReference type="ARBA" id="ARBA00010515"/>
    </source>
</evidence>
<name>A0A9D1MHK2_9FIRM</name>
<dbReference type="Gene3D" id="3.40.50.1820">
    <property type="entry name" value="alpha/beta hydrolase"/>
    <property type="match status" value="1"/>
</dbReference>
<evidence type="ECO:0000313" key="5">
    <source>
        <dbReference type="Proteomes" id="UP000824094"/>
    </source>
</evidence>
<dbReference type="InterPro" id="IPR050300">
    <property type="entry name" value="GDXG_lipolytic_enzyme"/>
</dbReference>
<dbReference type="Pfam" id="PF07859">
    <property type="entry name" value="Abhydrolase_3"/>
    <property type="match status" value="1"/>
</dbReference>
<proteinExistence type="inferred from homology"/>